<dbReference type="EMBL" id="CM045872">
    <property type="protein sequence ID" value="KAI7949639.1"/>
    <property type="molecule type" value="Genomic_DNA"/>
</dbReference>
<proteinExistence type="predicted"/>
<evidence type="ECO:0000313" key="1">
    <source>
        <dbReference type="EMBL" id="KAI7949639.1"/>
    </source>
</evidence>
<protein>
    <submittedName>
        <fullName evidence="1">Uncharacterized protein</fullName>
    </submittedName>
</protein>
<sequence>ASIRATVRTCPHLLGTRLRAASRLASRIASTSQGHQPFDVRKTRNLKLMARGNARGIRNPRKNHADTPKFRKKKTIPVRPVRNLRGQTGTPGHLFKLTSSGLPEKHQRFYLSHLHQTSSMKLSSLSVAIGLVVGIFASQTSPNSVSKLVRRGKSEDHAPFTNTYIMNDKLDYSQGALRINYPNGALAFLFDKSFKDVRRGISTTVVKDSSFQPVLYLNSQDDTCFSKSHYVEPPVSGSHNRVFSIDPRGLRRDSWVFRFIAVWGKIYESRKGADEVYVGLLENQTLWEYWLNPGKKGAAAFTLSCTANAAQVEMVTLMAMVLARADTCGL</sequence>
<gene>
    <name evidence="1" type="ORF">MJO28_008460</name>
</gene>
<dbReference type="Proteomes" id="UP001060170">
    <property type="component" value="Chromosome 8"/>
</dbReference>
<organism evidence="1 2">
    <name type="scientific">Puccinia striiformis f. sp. tritici</name>
    <dbReference type="NCBI Taxonomy" id="168172"/>
    <lineage>
        <taxon>Eukaryota</taxon>
        <taxon>Fungi</taxon>
        <taxon>Dikarya</taxon>
        <taxon>Basidiomycota</taxon>
        <taxon>Pucciniomycotina</taxon>
        <taxon>Pucciniomycetes</taxon>
        <taxon>Pucciniales</taxon>
        <taxon>Pucciniaceae</taxon>
        <taxon>Puccinia</taxon>
    </lineage>
</organism>
<reference evidence="2" key="1">
    <citation type="journal article" date="2018" name="BMC Genomics">
        <title>Genomic insights into host adaptation between the wheat stripe rust pathogen (Puccinia striiformis f. sp. tritici) and the barley stripe rust pathogen (Puccinia striiformis f. sp. hordei).</title>
        <authorList>
            <person name="Xia C."/>
            <person name="Wang M."/>
            <person name="Yin C."/>
            <person name="Cornejo O.E."/>
            <person name="Hulbert S.H."/>
            <person name="Chen X."/>
        </authorList>
    </citation>
    <scope>NUCLEOTIDE SEQUENCE [LARGE SCALE GENOMIC DNA]</scope>
    <source>
        <strain evidence="2">93-210</strain>
    </source>
</reference>
<reference evidence="2" key="2">
    <citation type="journal article" date="2018" name="Mol. Plant Microbe Interact.">
        <title>Genome sequence resources for the wheat stripe rust pathogen (Puccinia striiformis f. sp. tritici) and the barley stripe rust pathogen (Puccinia striiformis f. sp. hordei).</title>
        <authorList>
            <person name="Xia C."/>
            <person name="Wang M."/>
            <person name="Yin C."/>
            <person name="Cornejo O.E."/>
            <person name="Hulbert S.H."/>
            <person name="Chen X."/>
        </authorList>
    </citation>
    <scope>NUCLEOTIDE SEQUENCE [LARGE SCALE GENOMIC DNA]</scope>
    <source>
        <strain evidence="2">93-210</strain>
    </source>
</reference>
<reference evidence="1 2" key="3">
    <citation type="journal article" date="2022" name="Microbiol. Spectr.">
        <title>Folding features and dynamics of 3D genome architecture in plant fungal pathogens.</title>
        <authorList>
            <person name="Xia C."/>
        </authorList>
    </citation>
    <scope>NUCLEOTIDE SEQUENCE [LARGE SCALE GENOMIC DNA]</scope>
    <source>
        <strain evidence="1 2">93-210</strain>
    </source>
</reference>
<evidence type="ECO:0000313" key="2">
    <source>
        <dbReference type="Proteomes" id="UP001060170"/>
    </source>
</evidence>
<name>A0ACC0EB81_9BASI</name>
<accession>A0ACC0EB81</accession>
<feature type="non-terminal residue" evidence="1">
    <location>
        <position position="1"/>
    </location>
</feature>
<comment type="caution">
    <text evidence="1">The sequence shown here is derived from an EMBL/GenBank/DDBJ whole genome shotgun (WGS) entry which is preliminary data.</text>
</comment>
<keyword evidence="2" id="KW-1185">Reference proteome</keyword>